<dbReference type="STRING" id="1850517.A8708_10525"/>
<keyword evidence="2 7" id="KW-0813">Transport</keyword>
<dbReference type="GO" id="GO:0005886">
    <property type="term" value="C:plasma membrane"/>
    <property type="evidence" value="ECO:0007669"/>
    <property type="project" value="UniProtKB-SubCell"/>
</dbReference>
<dbReference type="CDD" id="cd06261">
    <property type="entry name" value="TM_PBP2"/>
    <property type="match status" value="1"/>
</dbReference>
<evidence type="ECO:0000259" key="8">
    <source>
        <dbReference type="PROSITE" id="PS50928"/>
    </source>
</evidence>
<keyword evidence="5 7" id="KW-1133">Transmembrane helix</keyword>
<evidence type="ECO:0000256" key="6">
    <source>
        <dbReference type="ARBA" id="ARBA00023136"/>
    </source>
</evidence>
<comment type="caution">
    <text evidence="9">The sequence shown here is derived from an EMBL/GenBank/DDBJ whole genome shotgun (WGS) entry which is preliminary data.</text>
</comment>
<name>A0A198ADJ8_9BACL</name>
<keyword evidence="6 7" id="KW-0472">Membrane</keyword>
<evidence type="ECO:0000256" key="5">
    <source>
        <dbReference type="ARBA" id="ARBA00022989"/>
    </source>
</evidence>
<dbReference type="Gene3D" id="1.10.3720.10">
    <property type="entry name" value="MetI-like"/>
    <property type="match status" value="1"/>
</dbReference>
<reference evidence="9 10" key="1">
    <citation type="submission" date="2016-05" db="EMBL/GenBank/DDBJ databases">
        <title>Paenibacillus sp. 1ZS3-15 nov., isolated from the rhizosphere soil.</title>
        <authorList>
            <person name="Zhang X.X."/>
            <person name="Zhang J."/>
        </authorList>
    </citation>
    <scope>NUCLEOTIDE SEQUENCE [LARGE SCALE GENOMIC DNA]</scope>
    <source>
        <strain evidence="9 10">1ZS3-15</strain>
    </source>
</reference>
<dbReference type="PANTHER" id="PTHR43744">
    <property type="entry name" value="ABC TRANSPORTER PERMEASE PROTEIN MG189-RELATED-RELATED"/>
    <property type="match status" value="1"/>
</dbReference>
<evidence type="ECO:0000256" key="3">
    <source>
        <dbReference type="ARBA" id="ARBA00022475"/>
    </source>
</evidence>
<dbReference type="Proteomes" id="UP000078454">
    <property type="component" value="Unassembled WGS sequence"/>
</dbReference>
<dbReference type="AlphaFoldDB" id="A0A198ADJ8"/>
<feature type="transmembrane region" description="Helical" evidence="7">
    <location>
        <begin position="142"/>
        <end position="160"/>
    </location>
</feature>
<feature type="transmembrane region" description="Helical" evidence="7">
    <location>
        <begin position="108"/>
        <end position="130"/>
    </location>
</feature>
<feature type="transmembrane region" description="Helical" evidence="7">
    <location>
        <begin position="256"/>
        <end position="276"/>
    </location>
</feature>
<dbReference type="PROSITE" id="PS50928">
    <property type="entry name" value="ABC_TM1"/>
    <property type="match status" value="1"/>
</dbReference>
<dbReference type="EMBL" id="LYPB01000059">
    <property type="protein sequence ID" value="OAS19160.1"/>
    <property type="molecule type" value="Genomic_DNA"/>
</dbReference>
<comment type="similarity">
    <text evidence="7">Belongs to the binding-protein-dependent transport system permease family.</text>
</comment>
<sequence>MKHTRGEKIFYALNYTFLLLIGLSCLLPIVHILALSLSDKHALMSGTVSFWPVNLSLDGYSALFKESPILKDFKNSVVITVIGTFLNIVFTILAAYPLSKRYFIGRKFYSFAIIFTMIFSAGLIPTYLLVQKLGLINSYGALWLPGLITVWNLLVLRSFFEGLPEELEEASRIDGCSEWRLIFQIVLPLSLPVLAALTLFYGVGHWNAFMNVLIYINDSNKLNLAVLVQQMIQNQSLMQELTNTQPELAAAITPEGVKSAGVIVMTLPMLIVYPFLQRFFVKGVMVGAVKG</sequence>
<dbReference type="GO" id="GO:0055085">
    <property type="term" value="P:transmembrane transport"/>
    <property type="evidence" value="ECO:0007669"/>
    <property type="project" value="InterPro"/>
</dbReference>
<evidence type="ECO:0000256" key="7">
    <source>
        <dbReference type="RuleBase" id="RU363032"/>
    </source>
</evidence>
<dbReference type="RefSeq" id="WP_068663756.1">
    <property type="nucleotide sequence ID" value="NZ_LYPB01000059.1"/>
</dbReference>
<gene>
    <name evidence="9" type="ORF">A8708_10525</name>
</gene>
<dbReference type="PROSITE" id="PS51257">
    <property type="entry name" value="PROKAR_LIPOPROTEIN"/>
    <property type="match status" value="1"/>
</dbReference>
<keyword evidence="4 7" id="KW-0812">Transmembrane</keyword>
<comment type="subcellular location">
    <subcellularLocation>
        <location evidence="1 7">Cell membrane</location>
        <topology evidence="1 7">Multi-pass membrane protein</topology>
    </subcellularLocation>
</comment>
<evidence type="ECO:0000256" key="4">
    <source>
        <dbReference type="ARBA" id="ARBA00022692"/>
    </source>
</evidence>
<feature type="domain" description="ABC transmembrane type-1" evidence="8">
    <location>
        <begin position="73"/>
        <end position="276"/>
    </location>
</feature>
<dbReference type="Pfam" id="PF00528">
    <property type="entry name" value="BPD_transp_1"/>
    <property type="match status" value="1"/>
</dbReference>
<dbReference type="SUPFAM" id="SSF161098">
    <property type="entry name" value="MetI-like"/>
    <property type="match status" value="1"/>
</dbReference>
<feature type="transmembrane region" description="Helical" evidence="7">
    <location>
        <begin position="77"/>
        <end position="96"/>
    </location>
</feature>
<evidence type="ECO:0000256" key="1">
    <source>
        <dbReference type="ARBA" id="ARBA00004651"/>
    </source>
</evidence>
<dbReference type="OrthoDB" id="2563390at2"/>
<keyword evidence="3" id="KW-1003">Cell membrane</keyword>
<evidence type="ECO:0000256" key="2">
    <source>
        <dbReference type="ARBA" id="ARBA00022448"/>
    </source>
</evidence>
<proteinExistence type="inferred from homology"/>
<feature type="transmembrane region" description="Helical" evidence="7">
    <location>
        <begin position="181"/>
        <end position="203"/>
    </location>
</feature>
<feature type="transmembrane region" description="Helical" evidence="7">
    <location>
        <begin position="12"/>
        <end position="34"/>
    </location>
</feature>
<keyword evidence="10" id="KW-1185">Reference proteome</keyword>
<accession>A0A198ADJ8</accession>
<dbReference type="PANTHER" id="PTHR43744:SF9">
    <property type="entry name" value="POLYGALACTURONAN_RHAMNOGALACTURONAN TRANSPORT SYSTEM PERMEASE PROTEIN YTCP"/>
    <property type="match status" value="1"/>
</dbReference>
<evidence type="ECO:0000313" key="10">
    <source>
        <dbReference type="Proteomes" id="UP000078454"/>
    </source>
</evidence>
<protein>
    <submittedName>
        <fullName evidence="9">ABC transporter permease</fullName>
    </submittedName>
</protein>
<dbReference type="InterPro" id="IPR000515">
    <property type="entry name" value="MetI-like"/>
</dbReference>
<organism evidence="9 10">
    <name type="scientific">Paenibacillus oryzisoli</name>
    <dbReference type="NCBI Taxonomy" id="1850517"/>
    <lineage>
        <taxon>Bacteria</taxon>
        <taxon>Bacillati</taxon>
        <taxon>Bacillota</taxon>
        <taxon>Bacilli</taxon>
        <taxon>Bacillales</taxon>
        <taxon>Paenibacillaceae</taxon>
        <taxon>Paenibacillus</taxon>
    </lineage>
</organism>
<dbReference type="InterPro" id="IPR035906">
    <property type="entry name" value="MetI-like_sf"/>
</dbReference>
<evidence type="ECO:0000313" key="9">
    <source>
        <dbReference type="EMBL" id="OAS19160.1"/>
    </source>
</evidence>